<dbReference type="EMBL" id="CBTN010000013">
    <property type="protein sequence ID" value="CDH52495.1"/>
    <property type="molecule type" value="Genomic_DNA"/>
</dbReference>
<evidence type="ECO:0000259" key="3">
    <source>
        <dbReference type="Pfam" id="PF12853"/>
    </source>
</evidence>
<dbReference type="InterPro" id="IPR019721">
    <property type="entry name" value="NADH-UbQ_OxRdtase_su21_N"/>
</dbReference>
<evidence type="ECO:0000259" key="2">
    <source>
        <dbReference type="Pfam" id="PF10785"/>
    </source>
</evidence>
<feature type="domain" description="NADH-ubiquinone oxidoreductase 21kDa subunit C-terminal fungi" evidence="3">
    <location>
        <begin position="102"/>
        <end position="160"/>
    </location>
</feature>
<evidence type="ECO:0000256" key="1">
    <source>
        <dbReference type="SAM" id="Phobius"/>
    </source>
</evidence>
<feature type="transmembrane region" description="Helical" evidence="1">
    <location>
        <begin position="60"/>
        <end position="80"/>
    </location>
</feature>
<dbReference type="VEuPathDB" id="FungiDB:LCOR_03960.1"/>
<feature type="transmembrane region" description="Helical" evidence="1">
    <location>
        <begin position="31"/>
        <end position="48"/>
    </location>
</feature>
<dbReference type="Pfam" id="PF12853">
    <property type="entry name" value="NADH_u_ox_C"/>
    <property type="match status" value="1"/>
</dbReference>
<feature type="domain" description="NADH-ubiquinone oxidoreductase 21kDa subunit N-terminal" evidence="2">
    <location>
        <begin position="7"/>
        <end position="92"/>
    </location>
</feature>
<keyword evidence="1" id="KW-0812">Transmembrane</keyword>
<accession>A0A068RS36</accession>
<protein>
    <submittedName>
        <fullName evidence="4">Nadh-ubiquinone oxidoreductase complex 21 kdasubunit domain-containing protein</fullName>
    </submittedName>
</protein>
<dbReference type="InterPro" id="IPR024549">
    <property type="entry name" value="NADH-UbQ_OxRdtase_su21_C_fun"/>
</dbReference>
<keyword evidence="5" id="KW-1185">Reference proteome</keyword>
<keyword evidence="1" id="KW-1133">Transmembrane helix</keyword>
<dbReference type="Proteomes" id="UP000027586">
    <property type="component" value="Unassembled WGS sequence"/>
</dbReference>
<evidence type="ECO:0000313" key="5">
    <source>
        <dbReference type="Proteomes" id="UP000027586"/>
    </source>
</evidence>
<dbReference type="STRING" id="1263082.A0A068RS36"/>
<dbReference type="PANTHER" id="PTHR34062:SF1">
    <property type="entry name" value="NADH-UBIQUINONE OXIDOREDUCTASE 21KDA SUBUNIT N-TERMINAL DOMAIN-CONTAINING PROTEIN"/>
    <property type="match status" value="1"/>
</dbReference>
<organism evidence="4 5">
    <name type="scientific">Lichtheimia corymbifera JMRC:FSU:9682</name>
    <dbReference type="NCBI Taxonomy" id="1263082"/>
    <lineage>
        <taxon>Eukaryota</taxon>
        <taxon>Fungi</taxon>
        <taxon>Fungi incertae sedis</taxon>
        <taxon>Mucoromycota</taxon>
        <taxon>Mucoromycotina</taxon>
        <taxon>Mucoromycetes</taxon>
        <taxon>Mucorales</taxon>
        <taxon>Lichtheimiaceae</taxon>
        <taxon>Lichtheimia</taxon>
    </lineage>
</organism>
<gene>
    <name evidence="4" type="ORF">LCOR_03960.1</name>
</gene>
<sequence>MPVQQIQTPYPVIDTDPKFTRVVRYFRPSDYAAWAVGTAAAPAAILGFERVNPVGVGRSLRIPLRIATLFGAFGGFLYAYQNSSLRFWGWSENAAEVAKDQEEMKQLIKEGKPLYGESSMPEHIQEMSARNSRFAQLKFSSIPWFNFANHNSHGVDTSKYNN</sequence>
<proteinExistence type="predicted"/>
<evidence type="ECO:0000313" key="4">
    <source>
        <dbReference type="EMBL" id="CDH52495.1"/>
    </source>
</evidence>
<dbReference type="InterPro" id="IPR053229">
    <property type="entry name" value="NADH-Q_oxidrdct_subunit"/>
</dbReference>
<dbReference type="AlphaFoldDB" id="A0A068RS36"/>
<dbReference type="OrthoDB" id="196140at2759"/>
<dbReference type="PANTHER" id="PTHR34062">
    <property type="entry name" value="OXIDOREDUCTASE 21 KDA SUBUNIT, PUTATIVE (AFU_ORTHOLOGUE AFUA_4G04750)-RELATED"/>
    <property type="match status" value="1"/>
</dbReference>
<comment type="caution">
    <text evidence="4">The sequence shown here is derived from an EMBL/GenBank/DDBJ whole genome shotgun (WGS) entry which is preliminary data.</text>
</comment>
<name>A0A068RS36_9FUNG</name>
<keyword evidence="1" id="KW-0472">Membrane</keyword>
<dbReference type="Pfam" id="PF10785">
    <property type="entry name" value="NADH-u_ox-rdase"/>
    <property type="match status" value="1"/>
</dbReference>
<reference evidence="4" key="1">
    <citation type="submission" date="2013-08" db="EMBL/GenBank/DDBJ databases">
        <title>Gene expansion shapes genome architecture in the human pathogen Lichtheimia corymbifera: an evolutionary genomics analysis in the ancient terrestrial Mucorales (Mucoromycotina).</title>
        <authorList>
            <person name="Schwartze V.U."/>
            <person name="Winter S."/>
            <person name="Shelest E."/>
            <person name="Marcet-Houben M."/>
            <person name="Horn F."/>
            <person name="Wehner S."/>
            <person name="Hoffmann K."/>
            <person name="Riege K."/>
            <person name="Sammeth M."/>
            <person name="Nowrousian M."/>
            <person name="Valiante V."/>
            <person name="Linde J."/>
            <person name="Jacobsen I.D."/>
            <person name="Marz M."/>
            <person name="Brakhage A.A."/>
            <person name="Gabaldon T."/>
            <person name="Bocker S."/>
            <person name="Voigt K."/>
        </authorList>
    </citation>
    <scope>NUCLEOTIDE SEQUENCE [LARGE SCALE GENOMIC DNA]</scope>
    <source>
        <strain evidence="4">FSU 9682</strain>
    </source>
</reference>